<comment type="subcellular location">
    <subcellularLocation>
        <location evidence="1">Membrane</location>
        <topology evidence="1">Multi-pass membrane protein</topology>
    </subcellularLocation>
</comment>
<protein>
    <submittedName>
        <fullName evidence="5">Major facilitator superfamily domain-containing protein</fullName>
    </submittedName>
</protein>
<name>A0A9P9DEY0_9PLEO</name>
<dbReference type="PROSITE" id="PS50850">
    <property type="entry name" value="MFS"/>
    <property type="match status" value="1"/>
</dbReference>
<feature type="transmembrane region" description="Helical" evidence="3">
    <location>
        <begin position="154"/>
        <end position="174"/>
    </location>
</feature>
<keyword evidence="3" id="KW-0472">Membrane</keyword>
<evidence type="ECO:0000256" key="3">
    <source>
        <dbReference type="SAM" id="Phobius"/>
    </source>
</evidence>
<feature type="transmembrane region" description="Helical" evidence="3">
    <location>
        <begin position="327"/>
        <end position="347"/>
    </location>
</feature>
<evidence type="ECO:0000256" key="2">
    <source>
        <dbReference type="ARBA" id="ARBA00006727"/>
    </source>
</evidence>
<accession>A0A9P9DEY0</accession>
<keyword evidence="3" id="KW-1133">Transmembrane helix</keyword>
<feature type="transmembrane region" description="Helical" evidence="3">
    <location>
        <begin position="58"/>
        <end position="78"/>
    </location>
</feature>
<feature type="domain" description="Major facilitator superfamily (MFS) profile" evidence="4">
    <location>
        <begin position="262"/>
        <end position="443"/>
    </location>
</feature>
<feature type="transmembrane region" description="Helical" evidence="3">
    <location>
        <begin position="98"/>
        <end position="119"/>
    </location>
</feature>
<dbReference type="SUPFAM" id="SSF103473">
    <property type="entry name" value="MFS general substrate transporter"/>
    <property type="match status" value="1"/>
</dbReference>
<feature type="transmembrane region" description="Helical" evidence="3">
    <location>
        <begin position="299"/>
        <end position="320"/>
    </location>
</feature>
<dbReference type="InterPro" id="IPR020846">
    <property type="entry name" value="MFS_dom"/>
</dbReference>
<dbReference type="EMBL" id="JAGMWT010000013">
    <property type="protein sequence ID" value="KAH7117704.1"/>
    <property type="molecule type" value="Genomic_DNA"/>
</dbReference>
<comment type="similarity">
    <text evidence="2">Belongs to the major facilitator superfamily. Monocarboxylate porter (TC 2.A.1.13) family.</text>
</comment>
<feature type="transmembrane region" description="Helical" evidence="3">
    <location>
        <begin position="186"/>
        <end position="210"/>
    </location>
</feature>
<keyword evidence="6" id="KW-1185">Reference proteome</keyword>
<sequence length="443" mass="47943">MAVNTAQFELGVLPSAITTPNEQSRNASNIALEPIAQPEEEFHDNEFSLPPVDGGKDAWLFLAAAFVVEVLVWGFPSAYGIFQDYYTTHPPFAGSSNITLIGTCAMGLMYLSAPLVFGLLQRYPQSRRPSIVVGLVIMCLSLGLSSLSQTVPHLIVTQGIFYAIGGSLTYSPTIQFMDEWFVKRKGVAYGIVWAGTGFGGVLIPLLLQFLLNKYGFRTTLRVWSAVLFAATAPLMLYLRPRLPSAQSSHIRPFNFSFMKTNAFLLLQAGNILEGIGYFVPPLYLPTFAKTIGANNAVSALTLTLFNVASVFGCIIMGSMIDRWHVTTCILISTIGSTLSIFLLWGFSESLAPLFVFCVMYGLFAGSFSSSWTGIMMAIQRKDRSADPVMVFAVLAAGRGVGNVACGPLSEAMVKMGVWGLSDADGGECGAWGVSVFGRRLGWI</sequence>
<dbReference type="Pfam" id="PF07690">
    <property type="entry name" value="MFS_1"/>
    <property type="match status" value="1"/>
</dbReference>
<evidence type="ECO:0000313" key="5">
    <source>
        <dbReference type="EMBL" id="KAH7117704.1"/>
    </source>
</evidence>
<evidence type="ECO:0000313" key="6">
    <source>
        <dbReference type="Proteomes" id="UP000700596"/>
    </source>
</evidence>
<dbReference type="AlphaFoldDB" id="A0A9P9DEY0"/>
<keyword evidence="3" id="KW-0812">Transmembrane</keyword>
<feature type="transmembrane region" description="Helical" evidence="3">
    <location>
        <begin position="353"/>
        <end position="374"/>
    </location>
</feature>
<dbReference type="InterPro" id="IPR050327">
    <property type="entry name" value="Proton-linked_MCT"/>
</dbReference>
<evidence type="ECO:0000256" key="1">
    <source>
        <dbReference type="ARBA" id="ARBA00004141"/>
    </source>
</evidence>
<dbReference type="Proteomes" id="UP000700596">
    <property type="component" value="Unassembled WGS sequence"/>
</dbReference>
<dbReference type="GO" id="GO:0022857">
    <property type="term" value="F:transmembrane transporter activity"/>
    <property type="evidence" value="ECO:0007669"/>
    <property type="project" value="InterPro"/>
</dbReference>
<feature type="transmembrane region" description="Helical" evidence="3">
    <location>
        <begin position="260"/>
        <end position="279"/>
    </location>
</feature>
<gene>
    <name evidence="5" type="ORF">B0J11DRAFT_89877</name>
</gene>
<reference evidence="5" key="1">
    <citation type="journal article" date="2021" name="Nat. Commun.">
        <title>Genetic determinants of endophytism in the Arabidopsis root mycobiome.</title>
        <authorList>
            <person name="Mesny F."/>
            <person name="Miyauchi S."/>
            <person name="Thiergart T."/>
            <person name="Pickel B."/>
            <person name="Atanasova L."/>
            <person name="Karlsson M."/>
            <person name="Huettel B."/>
            <person name="Barry K.W."/>
            <person name="Haridas S."/>
            <person name="Chen C."/>
            <person name="Bauer D."/>
            <person name="Andreopoulos W."/>
            <person name="Pangilinan J."/>
            <person name="LaButti K."/>
            <person name="Riley R."/>
            <person name="Lipzen A."/>
            <person name="Clum A."/>
            <person name="Drula E."/>
            <person name="Henrissat B."/>
            <person name="Kohler A."/>
            <person name="Grigoriev I.V."/>
            <person name="Martin F.M."/>
            <person name="Hacquard S."/>
        </authorList>
    </citation>
    <scope>NUCLEOTIDE SEQUENCE</scope>
    <source>
        <strain evidence="5">MPI-CAGE-CH-0243</strain>
    </source>
</reference>
<dbReference type="InterPro" id="IPR011701">
    <property type="entry name" value="MFS"/>
</dbReference>
<dbReference type="PANTHER" id="PTHR11360:SF287">
    <property type="entry name" value="MFS MONOCARBOXYLATE TRANSPORTER"/>
    <property type="match status" value="1"/>
</dbReference>
<organism evidence="5 6">
    <name type="scientific">Dendryphion nanum</name>
    <dbReference type="NCBI Taxonomy" id="256645"/>
    <lineage>
        <taxon>Eukaryota</taxon>
        <taxon>Fungi</taxon>
        <taxon>Dikarya</taxon>
        <taxon>Ascomycota</taxon>
        <taxon>Pezizomycotina</taxon>
        <taxon>Dothideomycetes</taxon>
        <taxon>Pleosporomycetidae</taxon>
        <taxon>Pleosporales</taxon>
        <taxon>Torulaceae</taxon>
        <taxon>Dendryphion</taxon>
    </lineage>
</organism>
<evidence type="ECO:0000259" key="4">
    <source>
        <dbReference type="PROSITE" id="PS50850"/>
    </source>
</evidence>
<proteinExistence type="inferred from homology"/>
<feature type="transmembrane region" description="Helical" evidence="3">
    <location>
        <begin position="222"/>
        <end position="239"/>
    </location>
</feature>
<dbReference type="InterPro" id="IPR036259">
    <property type="entry name" value="MFS_trans_sf"/>
</dbReference>
<dbReference type="PANTHER" id="PTHR11360">
    <property type="entry name" value="MONOCARBOXYLATE TRANSPORTER"/>
    <property type="match status" value="1"/>
</dbReference>
<dbReference type="OrthoDB" id="2213137at2759"/>
<dbReference type="Gene3D" id="1.20.1250.20">
    <property type="entry name" value="MFS general substrate transporter like domains"/>
    <property type="match status" value="2"/>
</dbReference>
<comment type="caution">
    <text evidence="5">The sequence shown here is derived from an EMBL/GenBank/DDBJ whole genome shotgun (WGS) entry which is preliminary data.</text>
</comment>
<feature type="transmembrane region" description="Helical" evidence="3">
    <location>
        <begin position="131"/>
        <end position="148"/>
    </location>
</feature>
<dbReference type="GO" id="GO:0016020">
    <property type="term" value="C:membrane"/>
    <property type="evidence" value="ECO:0007669"/>
    <property type="project" value="UniProtKB-SubCell"/>
</dbReference>